<keyword evidence="1" id="KW-0812">Transmembrane</keyword>
<dbReference type="AlphaFoldDB" id="A0AB72Z5U9"/>
<comment type="caution">
    <text evidence="2">The sequence shown here is derived from an EMBL/GenBank/DDBJ whole genome shotgun (WGS) entry which is preliminary data.</text>
</comment>
<keyword evidence="1" id="KW-1133">Transmembrane helix</keyword>
<keyword evidence="1" id="KW-0472">Membrane</keyword>
<gene>
    <name evidence="2" type="ORF">HMPREF0557_02631</name>
</gene>
<feature type="transmembrane region" description="Helical" evidence="1">
    <location>
        <begin position="84"/>
        <end position="104"/>
    </location>
</feature>
<sequence>MISGFFDTLLQIIALLSAFFLIVLLLLTGIRYFLSKDEVPLEKIQRYQLWHNRYQFDAEVTAFLVVITATLLVCLSAVQITAIPFQFTLLMFWSSWLFHPFSYWKKTRTPQKLKKEIMQLLGLVLITALYFAGYFALKSMYLVLVQVAEAPWHIQLGVRSYLIICSLLVASGALIVWQRIYANLLK</sequence>
<feature type="transmembrane region" description="Helical" evidence="1">
    <location>
        <begin position="116"/>
        <end position="137"/>
    </location>
</feature>
<proteinExistence type="predicted"/>
<dbReference type="EMBL" id="AGCN01000041">
    <property type="protein sequence ID" value="EHN60300.1"/>
    <property type="molecule type" value="Genomic_DNA"/>
</dbReference>
<feature type="transmembrane region" description="Helical" evidence="1">
    <location>
        <begin position="157"/>
        <end position="177"/>
    </location>
</feature>
<dbReference type="Proteomes" id="UP000003597">
    <property type="component" value="Unassembled WGS sequence"/>
</dbReference>
<evidence type="ECO:0000256" key="1">
    <source>
        <dbReference type="SAM" id="Phobius"/>
    </source>
</evidence>
<name>A0AB72Z5U9_LISIO</name>
<reference evidence="2 3" key="1">
    <citation type="submission" date="2011-08" db="EMBL/GenBank/DDBJ databases">
        <authorList>
            <person name="Weinstock G."/>
            <person name="Sodergren E."/>
            <person name="Clifton S."/>
            <person name="Fulton L."/>
            <person name="Fulton B."/>
            <person name="Courtney L."/>
            <person name="Fronick C."/>
            <person name="Harrison M."/>
            <person name="Strong C."/>
            <person name="Farmer C."/>
            <person name="Delahaunty K."/>
            <person name="Markovic C."/>
            <person name="Hall O."/>
            <person name="Minx P."/>
            <person name="Tomlinson C."/>
            <person name="Mitreva M."/>
            <person name="Hou S."/>
            <person name="Chen J."/>
            <person name="Wollam A."/>
            <person name="Pepin K.H."/>
            <person name="Johnson M."/>
            <person name="Bhonagiri V."/>
            <person name="Zhang X."/>
            <person name="Suruliraj S."/>
            <person name="Warren W."/>
            <person name="Chinwalla A."/>
            <person name="Mardis E.R."/>
            <person name="Wilson R.K."/>
        </authorList>
    </citation>
    <scope>NUCLEOTIDE SEQUENCE [LARGE SCALE GENOMIC DNA]</scope>
    <source>
        <strain evidence="2 3">ATCC 33091</strain>
    </source>
</reference>
<accession>A0AB72Z5U9</accession>
<feature type="transmembrane region" description="Helical" evidence="1">
    <location>
        <begin position="12"/>
        <end position="34"/>
    </location>
</feature>
<dbReference type="RefSeq" id="WP_003772620.1">
    <property type="nucleotide sequence ID" value="NZ_JH556650.1"/>
</dbReference>
<evidence type="ECO:0000313" key="2">
    <source>
        <dbReference type="EMBL" id="EHN60300.1"/>
    </source>
</evidence>
<feature type="transmembrane region" description="Helical" evidence="1">
    <location>
        <begin position="54"/>
        <end position="78"/>
    </location>
</feature>
<protein>
    <submittedName>
        <fullName evidence="2">Uncharacterized protein</fullName>
    </submittedName>
</protein>
<dbReference type="GeneID" id="93233575"/>
<evidence type="ECO:0000313" key="3">
    <source>
        <dbReference type="Proteomes" id="UP000003597"/>
    </source>
</evidence>
<keyword evidence="3" id="KW-1185">Reference proteome</keyword>
<organism evidence="2 3">
    <name type="scientific">Listeria innocua ATCC 33091</name>
    <dbReference type="NCBI Taxonomy" id="1002366"/>
    <lineage>
        <taxon>Bacteria</taxon>
        <taxon>Bacillati</taxon>
        <taxon>Bacillota</taxon>
        <taxon>Bacilli</taxon>
        <taxon>Bacillales</taxon>
        <taxon>Listeriaceae</taxon>
        <taxon>Listeria</taxon>
    </lineage>
</organism>